<keyword evidence="1" id="KW-0732">Signal</keyword>
<proteinExistence type="predicted"/>
<protein>
    <submittedName>
        <fullName evidence="2">Uncharacterized protein</fullName>
    </submittedName>
</protein>
<feature type="signal peptide" evidence="1">
    <location>
        <begin position="1"/>
        <end position="15"/>
    </location>
</feature>
<accession>A0A9D4CX39</accession>
<organism evidence="2 3">
    <name type="scientific">Dreissena polymorpha</name>
    <name type="common">Zebra mussel</name>
    <name type="synonym">Mytilus polymorpha</name>
    <dbReference type="NCBI Taxonomy" id="45954"/>
    <lineage>
        <taxon>Eukaryota</taxon>
        <taxon>Metazoa</taxon>
        <taxon>Spiralia</taxon>
        <taxon>Lophotrochozoa</taxon>
        <taxon>Mollusca</taxon>
        <taxon>Bivalvia</taxon>
        <taxon>Autobranchia</taxon>
        <taxon>Heteroconchia</taxon>
        <taxon>Euheterodonta</taxon>
        <taxon>Imparidentia</taxon>
        <taxon>Neoheterodontei</taxon>
        <taxon>Myida</taxon>
        <taxon>Dreissenoidea</taxon>
        <taxon>Dreissenidae</taxon>
        <taxon>Dreissena</taxon>
    </lineage>
</organism>
<reference evidence="2" key="1">
    <citation type="journal article" date="2019" name="bioRxiv">
        <title>The Genome of the Zebra Mussel, Dreissena polymorpha: A Resource for Invasive Species Research.</title>
        <authorList>
            <person name="McCartney M.A."/>
            <person name="Auch B."/>
            <person name="Kono T."/>
            <person name="Mallez S."/>
            <person name="Zhang Y."/>
            <person name="Obille A."/>
            <person name="Becker A."/>
            <person name="Abrahante J.E."/>
            <person name="Garbe J."/>
            <person name="Badalamenti J.P."/>
            <person name="Herman A."/>
            <person name="Mangelson H."/>
            <person name="Liachko I."/>
            <person name="Sullivan S."/>
            <person name="Sone E.D."/>
            <person name="Koren S."/>
            <person name="Silverstein K.A.T."/>
            <person name="Beckman K.B."/>
            <person name="Gohl D.M."/>
        </authorList>
    </citation>
    <scope>NUCLEOTIDE SEQUENCE</scope>
    <source>
        <strain evidence="2">Duluth1</strain>
        <tissue evidence="2">Whole animal</tissue>
    </source>
</reference>
<name>A0A9D4CX39_DREPO</name>
<dbReference type="EMBL" id="JAIWYP010000011">
    <property type="protein sequence ID" value="KAH3735073.1"/>
    <property type="molecule type" value="Genomic_DNA"/>
</dbReference>
<sequence length="615" mass="68049">MLLLRLSSLVHRIRCDLLSCSVECEDHQTSHAYGGTNMDISVLQSKLCACDMSHVKLLVENGSRELFELFHGTSIGKLTLQTTADVLEAADLLPTLISLEKLYIWGTFNDRCAIQLPPTLQILSMQGIECSTEWLGSVLIKLSSLLHQVQCVLINGAVRTIYEEDGHEVTMSSVQCEFLSCDMSHVELYVGNCSRDLYELLRGSSIGALTLLTTDDVSLAADILPTLNNLNKLNIRGTFNDSCAIQLPQKLQFLSLQRVESSTEWLGSLLIKLSSLQHPVECHLLDIAVNTSYTTDGQDTVLSVARSELMSCDMSHVGLDVRNGSRDLYELLRGTSIGILALRSTDDVSLAADILHTVNNLEKLYIWVTFKDRCAIQLPPKLQVLSIKEGECSTEWLGSLLIKLSSLQHPVECQLLDIALNTIYKEEQDTALSVAQSELLSCDMSHVKLYVGNGSRDLYELLRETSIGILALRTTDDVSLAAGILPTLYNLEKLYICGTLKDRCAIQLPPTLQYLSLQRVECSTEWIGSLLIKLSSLQHQVECDLFDIAVNKRYAEAEQDTALPVARSELLSCDMSHVTLFVRNGSRVVYELLRGALTLAMSDDVSLAADTLTKL</sequence>
<feature type="chain" id="PRO_5038800875" evidence="1">
    <location>
        <begin position="16"/>
        <end position="615"/>
    </location>
</feature>
<gene>
    <name evidence="2" type="ORF">DPMN_041534</name>
</gene>
<evidence type="ECO:0000256" key="1">
    <source>
        <dbReference type="SAM" id="SignalP"/>
    </source>
</evidence>
<reference evidence="2" key="2">
    <citation type="submission" date="2020-11" db="EMBL/GenBank/DDBJ databases">
        <authorList>
            <person name="McCartney M.A."/>
            <person name="Auch B."/>
            <person name="Kono T."/>
            <person name="Mallez S."/>
            <person name="Becker A."/>
            <person name="Gohl D.M."/>
            <person name="Silverstein K.A.T."/>
            <person name="Koren S."/>
            <person name="Bechman K.B."/>
            <person name="Herman A."/>
            <person name="Abrahante J.E."/>
            <person name="Garbe J."/>
        </authorList>
    </citation>
    <scope>NUCLEOTIDE SEQUENCE</scope>
    <source>
        <strain evidence="2">Duluth1</strain>
        <tissue evidence="2">Whole animal</tissue>
    </source>
</reference>
<evidence type="ECO:0000313" key="3">
    <source>
        <dbReference type="Proteomes" id="UP000828390"/>
    </source>
</evidence>
<dbReference type="AlphaFoldDB" id="A0A9D4CX39"/>
<comment type="caution">
    <text evidence="2">The sequence shown here is derived from an EMBL/GenBank/DDBJ whole genome shotgun (WGS) entry which is preliminary data.</text>
</comment>
<keyword evidence="3" id="KW-1185">Reference proteome</keyword>
<dbReference type="Proteomes" id="UP000828390">
    <property type="component" value="Unassembled WGS sequence"/>
</dbReference>
<evidence type="ECO:0000313" key="2">
    <source>
        <dbReference type="EMBL" id="KAH3735073.1"/>
    </source>
</evidence>